<protein>
    <submittedName>
        <fullName evidence="2">Uncharacterized protein</fullName>
    </submittedName>
</protein>
<organism evidence="2 3">
    <name type="scientific">Aphis glycines</name>
    <name type="common">Soybean aphid</name>
    <dbReference type="NCBI Taxonomy" id="307491"/>
    <lineage>
        <taxon>Eukaryota</taxon>
        <taxon>Metazoa</taxon>
        <taxon>Ecdysozoa</taxon>
        <taxon>Arthropoda</taxon>
        <taxon>Hexapoda</taxon>
        <taxon>Insecta</taxon>
        <taxon>Pterygota</taxon>
        <taxon>Neoptera</taxon>
        <taxon>Paraneoptera</taxon>
        <taxon>Hemiptera</taxon>
        <taxon>Sternorrhyncha</taxon>
        <taxon>Aphidomorpha</taxon>
        <taxon>Aphidoidea</taxon>
        <taxon>Aphididae</taxon>
        <taxon>Aphidini</taxon>
        <taxon>Aphis</taxon>
        <taxon>Aphis</taxon>
    </lineage>
</organism>
<name>A0A6G0UBG8_APHGL</name>
<keyword evidence="1" id="KW-0472">Membrane</keyword>
<feature type="transmembrane region" description="Helical" evidence="1">
    <location>
        <begin position="126"/>
        <end position="146"/>
    </location>
</feature>
<evidence type="ECO:0000313" key="2">
    <source>
        <dbReference type="EMBL" id="KAE9545606.1"/>
    </source>
</evidence>
<comment type="caution">
    <text evidence="2">The sequence shown here is derived from an EMBL/GenBank/DDBJ whole genome shotgun (WGS) entry which is preliminary data.</text>
</comment>
<dbReference type="EMBL" id="VYZN01000001">
    <property type="protein sequence ID" value="KAE9545606.1"/>
    <property type="molecule type" value="Genomic_DNA"/>
</dbReference>
<keyword evidence="1" id="KW-1133">Transmembrane helix</keyword>
<evidence type="ECO:0000256" key="1">
    <source>
        <dbReference type="SAM" id="Phobius"/>
    </source>
</evidence>
<accession>A0A6G0UBG8</accession>
<feature type="transmembrane region" description="Helical" evidence="1">
    <location>
        <begin position="217"/>
        <end position="236"/>
    </location>
</feature>
<gene>
    <name evidence="2" type="ORF">AGLY_001149</name>
</gene>
<keyword evidence="1" id="KW-0812">Transmembrane</keyword>
<keyword evidence="3" id="KW-1185">Reference proteome</keyword>
<dbReference type="Proteomes" id="UP000475862">
    <property type="component" value="Unassembled WGS sequence"/>
</dbReference>
<reference evidence="2 3" key="1">
    <citation type="submission" date="2019-08" db="EMBL/GenBank/DDBJ databases">
        <title>The genome of the soybean aphid Biotype 1, its phylome, world population structure and adaptation to the North American continent.</title>
        <authorList>
            <person name="Giordano R."/>
            <person name="Donthu R.K."/>
            <person name="Hernandez A.G."/>
            <person name="Wright C.L."/>
            <person name="Zimin A.V."/>
        </authorList>
    </citation>
    <scope>NUCLEOTIDE SEQUENCE [LARGE SCALE GENOMIC DNA]</scope>
    <source>
        <tissue evidence="2">Whole aphids</tissue>
    </source>
</reference>
<evidence type="ECO:0000313" key="3">
    <source>
        <dbReference type="Proteomes" id="UP000475862"/>
    </source>
</evidence>
<dbReference type="AlphaFoldDB" id="A0A6G0UBG8"/>
<proteinExistence type="predicted"/>
<sequence>MPSGITCSERLSTDILVGCILLLFRYSHCLFDSFFITTCFLVKDVVEEPNQVTLTNDPFSSPLLVVKFDTLMVNINNFYLKHDSHQGNPFTFPQTTSPSCRILPDFNIKKEFESDKLLVSKLSTCSLCLFLCFFLFSPSCLLRFALLRKSLSVSSNAVSSHRSSIDPMLGFFLNTIFSSISQSSSQSFLLPTHLSSSYNLIYILNIELDEVLDEQSWVFSLFWFYWEFFLLCLGCFENR</sequence>